<evidence type="ECO:0000259" key="2">
    <source>
        <dbReference type="Pfam" id="PF13612"/>
    </source>
</evidence>
<reference evidence="3 4" key="1">
    <citation type="journal article" date="2015" name="Genome Announc.">
        <title>Draft Genome Sequences of Leptospira santarosai Strains U160, U164, and U233, Isolated from Asymptomatic Cattle.</title>
        <authorList>
            <person name="Kremer F.S."/>
            <person name="Eslabao M.R."/>
            <person name="Provisor M."/>
            <person name="Woloski R.D."/>
            <person name="Ramires O.V."/>
            <person name="Moreno L.Z."/>
            <person name="Moreno A.M."/>
            <person name="Hamond C."/>
            <person name="Lilenbaum W."/>
            <person name="Dellagostin O.A."/>
        </authorList>
    </citation>
    <scope>NUCLEOTIDE SEQUENCE [LARGE SCALE GENOMIC DNA]</scope>
    <source>
        <strain evidence="3 4">U160</strain>
    </source>
</reference>
<dbReference type="InterPro" id="IPR025668">
    <property type="entry name" value="Tnp_DDE_dom"/>
</dbReference>
<accession>A0A2P1QUI5</accession>
<feature type="domain" description="Transposase DDE" evidence="2">
    <location>
        <begin position="24"/>
        <end position="58"/>
    </location>
</feature>
<sequence>MASKKTEIHFGAKAKAVIDASGDTQVVDKILLRKRAIIESVNDELKNICQIQHTRHRSFCNWAVNLLSGLVAFSFFPKKPSLNLRSKDNLQLLISP</sequence>
<evidence type="ECO:0000313" key="3">
    <source>
        <dbReference type="EMBL" id="AVQ12554.1"/>
    </source>
</evidence>
<dbReference type="EMBL" id="CP027843">
    <property type="protein sequence ID" value="AVQ12554.1"/>
    <property type="molecule type" value="Genomic_DNA"/>
</dbReference>
<evidence type="ECO:0000256" key="1">
    <source>
        <dbReference type="SAM" id="Phobius"/>
    </source>
</evidence>
<name>A0A2P1QUI5_9LEPT</name>
<feature type="transmembrane region" description="Helical" evidence="1">
    <location>
        <begin position="59"/>
        <end position="76"/>
    </location>
</feature>
<proteinExistence type="predicted"/>
<protein>
    <submittedName>
        <fullName evidence="3">Transposase, IS4-like family protein</fullName>
    </submittedName>
</protein>
<evidence type="ECO:0000313" key="4">
    <source>
        <dbReference type="Proteomes" id="UP000033961"/>
    </source>
</evidence>
<keyword evidence="1" id="KW-0812">Transmembrane</keyword>
<dbReference type="Pfam" id="PF13612">
    <property type="entry name" value="DDE_Tnp_1_3"/>
    <property type="match status" value="1"/>
</dbReference>
<keyword evidence="1" id="KW-1133">Transmembrane helix</keyword>
<keyword evidence="1" id="KW-0472">Membrane</keyword>
<gene>
    <name evidence="3" type="ORF">XB16_2228</name>
</gene>
<organism evidence="3 4">
    <name type="scientific">Leptospira santarosai</name>
    <dbReference type="NCBI Taxonomy" id="28183"/>
    <lineage>
        <taxon>Bacteria</taxon>
        <taxon>Pseudomonadati</taxon>
        <taxon>Spirochaetota</taxon>
        <taxon>Spirochaetia</taxon>
        <taxon>Leptospirales</taxon>
        <taxon>Leptospiraceae</taxon>
        <taxon>Leptospira</taxon>
    </lineage>
</organism>
<dbReference type="AlphaFoldDB" id="A0A2P1QUI5"/>
<dbReference type="Proteomes" id="UP000033961">
    <property type="component" value="Chromosome I"/>
</dbReference>